<protein>
    <submittedName>
        <fullName evidence="2">Uncharacterized protein</fullName>
    </submittedName>
</protein>
<reference evidence="2 3" key="1">
    <citation type="submission" date="2020-08" db="EMBL/GenBank/DDBJ databases">
        <title>Acidobacteriota in marine sediments use diverse sulfur dissimilation pathways.</title>
        <authorList>
            <person name="Wasmund K."/>
        </authorList>
    </citation>
    <scope>NUCLEOTIDE SEQUENCE [LARGE SCALE GENOMIC DNA]</scope>
    <source>
        <strain evidence="2">MAG AM3-A</strain>
    </source>
</reference>
<feature type="compositionally biased region" description="Low complexity" evidence="1">
    <location>
        <begin position="152"/>
        <end position="163"/>
    </location>
</feature>
<name>A0A8J6Y3F4_9BACT</name>
<comment type="caution">
    <text evidence="2">The sequence shown here is derived from an EMBL/GenBank/DDBJ whole genome shotgun (WGS) entry which is preliminary data.</text>
</comment>
<sequence>MEQAKNFPTMIIPNGTEVSVNEHGQLSIRTPGNLVIQNSGVYSVIESGSGSVRIDPDVKVEAVSVQAAESCFVAGQLTAWRVRARTITLERGAQANIMLQESESLELDGNARLVGNFSSEKELYLMLGRFSRELRDLPNGIFAGDEAGARIPAGTAGTSPAAAESEDPFVSPDGEDEPTPQRRQEQSEVISLVRVILEREIGRAGSEGGEREVLARLLELVRSNDLEKLGDEYRYLISQVESPTEELERARDILAKMLAQA</sequence>
<dbReference type="Proteomes" id="UP000598633">
    <property type="component" value="Unassembled WGS sequence"/>
</dbReference>
<evidence type="ECO:0000256" key="1">
    <source>
        <dbReference type="SAM" id="MobiDB-lite"/>
    </source>
</evidence>
<feature type="region of interest" description="Disordered" evidence="1">
    <location>
        <begin position="151"/>
        <end position="187"/>
    </location>
</feature>
<gene>
    <name evidence="2" type="ORF">IFJ97_00945</name>
</gene>
<dbReference type="AlphaFoldDB" id="A0A8J6Y3F4"/>
<proteinExistence type="predicted"/>
<organism evidence="2 3">
    <name type="scientific">Candidatus Sulfomarinibacter kjeldsenii</name>
    <dbReference type="NCBI Taxonomy" id="2885994"/>
    <lineage>
        <taxon>Bacteria</taxon>
        <taxon>Pseudomonadati</taxon>
        <taxon>Acidobacteriota</taxon>
        <taxon>Thermoanaerobaculia</taxon>
        <taxon>Thermoanaerobaculales</taxon>
        <taxon>Candidatus Sulfomarinibacteraceae</taxon>
        <taxon>Candidatus Sulfomarinibacter</taxon>
    </lineage>
</organism>
<evidence type="ECO:0000313" key="3">
    <source>
        <dbReference type="Proteomes" id="UP000598633"/>
    </source>
</evidence>
<accession>A0A8J6Y3F4</accession>
<evidence type="ECO:0000313" key="2">
    <source>
        <dbReference type="EMBL" id="MBD3869908.1"/>
    </source>
</evidence>
<dbReference type="EMBL" id="JACXWA010000012">
    <property type="protein sequence ID" value="MBD3869908.1"/>
    <property type="molecule type" value="Genomic_DNA"/>
</dbReference>